<sequence>MPSSRLLGHLAEHAVNSSQSVALVCGDRELTYGGLSGLAERYAADLTALGVTPERPVCVPAHKSVETIALLIACFTVGASVLVPSSELGPTALRAICEQARCSHVLTVGADGRPMSTVVDGAAPEGFDPVDPSRTRIMFTTSGSTGTPKIVPVPESAFDDFADWATKQFALTAGDVSLSYAPFNFDLSLLDVWVFLRLGGRVVLVDPAAGADGKRLRRLVADHGVTFVQGVPLLYQLLTEDDNATFPTRTVVFTGEALPQRLLPRVARAFPEARLYNVFGCTETNDSFIHEVDPATAGPRIPIGRPIDGVDAVLVDGDGALVEGPGTGELLVRTPFQTTGYLRSALNDKAFRPAPNGVGGPFYRTGDLATRDADGVFVLEGRRDFQVKVRGIRTNVLEVEAVLAAHPEVEAAAVVAVPDDAAGHRLHAEVERKPGSGLTSLKLRGHGARTLPRHAIPSTIRVGDARLPRTSTGKPDRKLIKETVMKGAD</sequence>
<dbReference type="Proteomes" id="UP001597168">
    <property type="component" value="Unassembled WGS sequence"/>
</dbReference>
<accession>A0ABW3QQU0</accession>
<gene>
    <name evidence="3" type="ORF">ACFQ3T_07380</name>
</gene>
<protein>
    <submittedName>
        <fullName evidence="3">AMP-binding protein</fullName>
    </submittedName>
</protein>
<dbReference type="RefSeq" id="WP_380721557.1">
    <property type="nucleotide sequence ID" value="NZ_JBHTLK010000023.1"/>
</dbReference>
<evidence type="ECO:0000313" key="4">
    <source>
        <dbReference type="Proteomes" id="UP001597168"/>
    </source>
</evidence>
<feature type="domain" description="AMP-dependent synthetase/ligase" evidence="1">
    <location>
        <begin position="11"/>
        <end position="342"/>
    </location>
</feature>
<dbReference type="SUPFAM" id="SSF56801">
    <property type="entry name" value="Acetyl-CoA synthetase-like"/>
    <property type="match status" value="1"/>
</dbReference>
<feature type="domain" description="AMP-binding enzyme C-terminal" evidence="2">
    <location>
        <begin position="398"/>
        <end position="474"/>
    </location>
</feature>
<dbReference type="Gene3D" id="3.30.300.30">
    <property type="match status" value="1"/>
</dbReference>
<evidence type="ECO:0000259" key="2">
    <source>
        <dbReference type="Pfam" id="PF13193"/>
    </source>
</evidence>
<proteinExistence type="predicted"/>
<dbReference type="InterPro" id="IPR020845">
    <property type="entry name" value="AMP-binding_CS"/>
</dbReference>
<dbReference type="InterPro" id="IPR025110">
    <property type="entry name" value="AMP-bd_C"/>
</dbReference>
<dbReference type="PANTHER" id="PTHR45527:SF1">
    <property type="entry name" value="FATTY ACID SYNTHASE"/>
    <property type="match status" value="1"/>
</dbReference>
<dbReference type="Pfam" id="PF13193">
    <property type="entry name" value="AMP-binding_C"/>
    <property type="match status" value="1"/>
</dbReference>
<evidence type="ECO:0000313" key="3">
    <source>
        <dbReference type="EMBL" id="MFD1146941.1"/>
    </source>
</evidence>
<dbReference type="EMBL" id="JBHTLK010000023">
    <property type="protein sequence ID" value="MFD1146941.1"/>
    <property type="molecule type" value="Genomic_DNA"/>
</dbReference>
<dbReference type="InterPro" id="IPR000873">
    <property type="entry name" value="AMP-dep_synth/lig_dom"/>
</dbReference>
<evidence type="ECO:0000259" key="1">
    <source>
        <dbReference type="Pfam" id="PF00501"/>
    </source>
</evidence>
<name>A0ABW3QQU0_9PSEU</name>
<comment type="caution">
    <text evidence="3">The sequence shown here is derived from an EMBL/GenBank/DDBJ whole genome shotgun (WGS) entry which is preliminary data.</text>
</comment>
<reference evidence="4" key="1">
    <citation type="journal article" date="2019" name="Int. J. Syst. Evol. Microbiol.">
        <title>The Global Catalogue of Microorganisms (GCM) 10K type strain sequencing project: providing services to taxonomists for standard genome sequencing and annotation.</title>
        <authorList>
            <consortium name="The Broad Institute Genomics Platform"/>
            <consortium name="The Broad Institute Genome Sequencing Center for Infectious Disease"/>
            <person name="Wu L."/>
            <person name="Ma J."/>
        </authorList>
    </citation>
    <scope>NUCLEOTIDE SEQUENCE [LARGE SCALE GENOMIC DNA]</scope>
    <source>
        <strain evidence="4">CCUG 60214</strain>
    </source>
</reference>
<keyword evidence="4" id="KW-1185">Reference proteome</keyword>
<dbReference type="Pfam" id="PF00501">
    <property type="entry name" value="AMP-binding"/>
    <property type="match status" value="1"/>
</dbReference>
<dbReference type="InterPro" id="IPR042099">
    <property type="entry name" value="ANL_N_sf"/>
</dbReference>
<dbReference type="PANTHER" id="PTHR45527">
    <property type="entry name" value="NONRIBOSOMAL PEPTIDE SYNTHETASE"/>
    <property type="match status" value="1"/>
</dbReference>
<dbReference type="PROSITE" id="PS00455">
    <property type="entry name" value="AMP_BINDING"/>
    <property type="match status" value="1"/>
</dbReference>
<dbReference type="Gene3D" id="3.40.50.12780">
    <property type="entry name" value="N-terminal domain of ligase-like"/>
    <property type="match status" value="1"/>
</dbReference>
<organism evidence="3 4">
    <name type="scientific">Saccharothrix hoggarensis</name>
    <dbReference type="NCBI Taxonomy" id="913853"/>
    <lineage>
        <taxon>Bacteria</taxon>
        <taxon>Bacillati</taxon>
        <taxon>Actinomycetota</taxon>
        <taxon>Actinomycetes</taxon>
        <taxon>Pseudonocardiales</taxon>
        <taxon>Pseudonocardiaceae</taxon>
        <taxon>Saccharothrix</taxon>
    </lineage>
</organism>
<dbReference type="InterPro" id="IPR045851">
    <property type="entry name" value="AMP-bd_C_sf"/>
</dbReference>